<dbReference type="Proteomes" id="UP000036325">
    <property type="component" value="Unassembled WGS sequence"/>
</dbReference>
<gene>
    <name evidence="1" type="ORF">TU86_16275</name>
</gene>
<proteinExistence type="predicted"/>
<dbReference type="PATRIC" id="fig|1608994.3.peg.3935"/>
<organism evidence="1 2">
    <name type="scientific">Pseudomonas weihenstephanensis</name>
    <dbReference type="NCBI Taxonomy" id="1608994"/>
    <lineage>
        <taxon>Bacteria</taxon>
        <taxon>Pseudomonadati</taxon>
        <taxon>Pseudomonadota</taxon>
        <taxon>Gammaproteobacteria</taxon>
        <taxon>Pseudomonadales</taxon>
        <taxon>Pseudomonadaceae</taxon>
        <taxon>Pseudomonas</taxon>
    </lineage>
</organism>
<dbReference type="PROSITE" id="PS51257">
    <property type="entry name" value="PROKAR_LIPOPROTEIN"/>
    <property type="match status" value="1"/>
</dbReference>
<sequence length="314" mass="33460">MKRIGCVVGLTVLLSGCGVYSDVKISMARDALRQECMGNFTNSCVSKTIDYNIMLLEQVKAGWLAQDDALVESLGKEAGPLWTDLVEQRTEQLIDKLESVRPGFFSRWFLGDAQPFSGKGMMEFSEQDLKEMQGALMAEFVAKGKKQGLSLTEKGAAKYAPTADATAPVIAAPTVAAPVAGQVDHVLQMAIEELTSTLTTQDGGAEYTEGRQVIYMDLNGDGQPDAVVLFTIEGQGGGNGSFQSLAGFYHSGAGWEYQGHSAVSGAATDITPGGVQRVSVTTLSSGPDDPRCCPSIETVESYSWNGRGFELKQG</sequence>
<dbReference type="EMBL" id="JYLF01000007">
    <property type="protein sequence ID" value="KMN12578.1"/>
    <property type="molecule type" value="Genomic_DNA"/>
</dbReference>
<dbReference type="RefSeq" id="WP_048365354.1">
    <property type="nucleotide sequence ID" value="NZ_JYLF01000007.1"/>
</dbReference>
<comment type="caution">
    <text evidence="1">The sequence shown here is derived from an EMBL/GenBank/DDBJ whole genome shotgun (WGS) entry which is preliminary data.</text>
</comment>
<evidence type="ECO:0000313" key="2">
    <source>
        <dbReference type="Proteomes" id="UP000036325"/>
    </source>
</evidence>
<evidence type="ECO:0000313" key="1">
    <source>
        <dbReference type="EMBL" id="KMN12578.1"/>
    </source>
</evidence>
<dbReference type="AlphaFoldDB" id="A0A0J6IJT0"/>
<reference evidence="1 2" key="1">
    <citation type="submission" date="2015-02" db="EMBL/GenBank/DDBJ databases">
        <title>Pseudomonas helleri sp. nov. and Pseudomonas weihenstephanensis sp. nov., isolated from raw cows milk.</title>
        <authorList>
            <person name="von Neubeck M."/>
            <person name="Huptas C."/>
            <person name="Wenning M."/>
            <person name="Scherer S."/>
        </authorList>
    </citation>
    <scope>NUCLEOTIDE SEQUENCE [LARGE SCALE GENOMIC DNA]</scope>
    <source>
        <strain evidence="1 2">DSM 29166</strain>
    </source>
</reference>
<dbReference type="STRING" id="1608994.TU86_16275"/>
<protein>
    <recommendedName>
        <fullName evidence="3">Lipoprotein</fullName>
    </recommendedName>
</protein>
<dbReference type="OrthoDB" id="7024116at2"/>
<name>A0A0J6IJT0_9PSED</name>
<accession>A0A0J6IJT0</accession>
<evidence type="ECO:0008006" key="3">
    <source>
        <dbReference type="Google" id="ProtNLM"/>
    </source>
</evidence>